<dbReference type="AlphaFoldDB" id="A0A8S0QCF5"/>
<name>A0A8S0QCF5_OLEEU</name>
<comment type="caution">
    <text evidence="2">The sequence shown here is derived from an EMBL/GenBank/DDBJ whole genome shotgun (WGS) entry which is preliminary data.</text>
</comment>
<keyword evidence="3" id="KW-1185">Reference proteome</keyword>
<evidence type="ECO:0000256" key="1">
    <source>
        <dbReference type="SAM" id="MobiDB-lite"/>
    </source>
</evidence>
<feature type="compositionally biased region" description="Polar residues" evidence="1">
    <location>
        <begin position="1"/>
        <end position="10"/>
    </location>
</feature>
<feature type="region of interest" description="Disordered" evidence="1">
    <location>
        <begin position="59"/>
        <end position="79"/>
    </location>
</feature>
<accession>A0A8S0QCF5</accession>
<sequence>MDLKPKSTTLLLDKPPDFYTTNTSHPLPQSYTNNQSKQIKNHGEIQVRKTISTIIHAKTPSQAVSTPQDEQFEGSDNKLSSPIFGAGPALTIIVAHHHHYLLLNMANKMHI</sequence>
<feature type="compositionally biased region" description="Polar residues" evidence="1">
    <location>
        <begin position="19"/>
        <end position="38"/>
    </location>
</feature>
<protein>
    <submittedName>
        <fullName evidence="2">Uncharacterized protein</fullName>
    </submittedName>
</protein>
<dbReference type="Proteomes" id="UP000594638">
    <property type="component" value="Unassembled WGS sequence"/>
</dbReference>
<dbReference type="EMBL" id="CACTIH010001835">
    <property type="protein sequence ID" value="CAA2965096.1"/>
    <property type="molecule type" value="Genomic_DNA"/>
</dbReference>
<gene>
    <name evidence="2" type="ORF">OLEA9_A082368</name>
</gene>
<evidence type="ECO:0000313" key="3">
    <source>
        <dbReference type="Proteomes" id="UP000594638"/>
    </source>
</evidence>
<organism evidence="2 3">
    <name type="scientific">Olea europaea subsp. europaea</name>
    <dbReference type="NCBI Taxonomy" id="158383"/>
    <lineage>
        <taxon>Eukaryota</taxon>
        <taxon>Viridiplantae</taxon>
        <taxon>Streptophyta</taxon>
        <taxon>Embryophyta</taxon>
        <taxon>Tracheophyta</taxon>
        <taxon>Spermatophyta</taxon>
        <taxon>Magnoliopsida</taxon>
        <taxon>eudicotyledons</taxon>
        <taxon>Gunneridae</taxon>
        <taxon>Pentapetalae</taxon>
        <taxon>asterids</taxon>
        <taxon>lamiids</taxon>
        <taxon>Lamiales</taxon>
        <taxon>Oleaceae</taxon>
        <taxon>Oleeae</taxon>
        <taxon>Olea</taxon>
    </lineage>
</organism>
<reference evidence="2 3" key="1">
    <citation type="submission" date="2019-12" db="EMBL/GenBank/DDBJ databases">
        <authorList>
            <person name="Alioto T."/>
            <person name="Alioto T."/>
            <person name="Gomez Garrido J."/>
        </authorList>
    </citation>
    <scope>NUCLEOTIDE SEQUENCE [LARGE SCALE GENOMIC DNA]</scope>
</reference>
<dbReference type="Gramene" id="OE9A082368T1">
    <property type="protein sequence ID" value="OE9A082368C1"/>
    <property type="gene ID" value="OE9A082368"/>
</dbReference>
<proteinExistence type="predicted"/>
<evidence type="ECO:0000313" key="2">
    <source>
        <dbReference type="EMBL" id="CAA2965096.1"/>
    </source>
</evidence>
<feature type="compositionally biased region" description="Polar residues" evidence="1">
    <location>
        <begin position="59"/>
        <end position="69"/>
    </location>
</feature>
<feature type="region of interest" description="Disordered" evidence="1">
    <location>
        <begin position="1"/>
        <end position="39"/>
    </location>
</feature>